<evidence type="ECO:0000313" key="1">
    <source>
        <dbReference type="EMBL" id="CAL1411827.1"/>
    </source>
</evidence>
<proteinExistence type="predicted"/>
<protein>
    <recommendedName>
        <fullName evidence="3">Secreted protein</fullName>
    </recommendedName>
</protein>
<evidence type="ECO:0000313" key="2">
    <source>
        <dbReference type="Proteomes" id="UP001497516"/>
    </source>
</evidence>
<accession>A0AAV2GN11</accession>
<dbReference type="EMBL" id="OZ034822">
    <property type="protein sequence ID" value="CAL1411827.1"/>
    <property type="molecule type" value="Genomic_DNA"/>
</dbReference>
<keyword evidence="2" id="KW-1185">Reference proteome</keyword>
<organism evidence="1 2">
    <name type="scientific">Linum trigynum</name>
    <dbReference type="NCBI Taxonomy" id="586398"/>
    <lineage>
        <taxon>Eukaryota</taxon>
        <taxon>Viridiplantae</taxon>
        <taxon>Streptophyta</taxon>
        <taxon>Embryophyta</taxon>
        <taxon>Tracheophyta</taxon>
        <taxon>Spermatophyta</taxon>
        <taxon>Magnoliopsida</taxon>
        <taxon>eudicotyledons</taxon>
        <taxon>Gunneridae</taxon>
        <taxon>Pentapetalae</taxon>
        <taxon>rosids</taxon>
        <taxon>fabids</taxon>
        <taxon>Malpighiales</taxon>
        <taxon>Linaceae</taxon>
        <taxon>Linum</taxon>
    </lineage>
</organism>
<evidence type="ECO:0008006" key="3">
    <source>
        <dbReference type="Google" id="ProtNLM"/>
    </source>
</evidence>
<name>A0AAV2GN11_9ROSI</name>
<sequence>MSTTALIWCSITSSASDAIDPAEISNVPSYCLILPVQIHHRPDLVLRHQFRVRSIHSPSCFFNRSIIMLFLPASDAYSKNKGKHIWAVINFYKLAFSWRSVSIK</sequence>
<reference evidence="1 2" key="1">
    <citation type="submission" date="2024-04" db="EMBL/GenBank/DDBJ databases">
        <authorList>
            <person name="Fracassetti M."/>
        </authorList>
    </citation>
    <scope>NUCLEOTIDE SEQUENCE [LARGE SCALE GENOMIC DNA]</scope>
</reference>
<dbReference type="AlphaFoldDB" id="A0AAV2GN11"/>
<dbReference type="Proteomes" id="UP001497516">
    <property type="component" value="Chromosome 9"/>
</dbReference>
<gene>
    <name evidence="1" type="ORF">LTRI10_LOCUS51162</name>
</gene>